<dbReference type="VEuPathDB" id="FungiDB:JI435_425120"/>
<protein>
    <submittedName>
        <fullName evidence="2">Uncharacterized protein</fullName>
    </submittedName>
</protein>
<dbReference type="Proteomes" id="UP000663193">
    <property type="component" value="Chromosome 1"/>
</dbReference>
<sequence length="191" mass="21369">MTTAGETRAKIPARLREQVPPSPGQDTNPCRISDQTGLGPQKPGANVISNSRPSLLRTDEPRNIQSPHFAINCLLRQALIPWRTTTRRPPFSQPRHSTDPTAKLVLEAFFPRLAAGCYGQLLEPAYLRSCLVAFRPDTAEGHEAQQSLPWLTGQTSEMRSDCALVHYLKMRNVLPQLHHRHHIQGNTALFL</sequence>
<gene>
    <name evidence="2" type="ORF">JI435_425120</name>
</gene>
<dbReference type="EMBL" id="CP069023">
    <property type="protein sequence ID" value="QRC90230.1"/>
    <property type="molecule type" value="Genomic_DNA"/>
</dbReference>
<evidence type="ECO:0000313" key="2">
    <source>
        <dbReference type="EMBL" id="QRC90230.1"/>
    </source>
</evidence>
<accession>A0A7U2ESB9</accession>
<feature type="region of interest" description="Disordered" evidence="1">
    <location>
        <begin position="1"/>
        <end position="53"/>
    </location>
</feature>
<proteinExistence type="predicted"/>
<evidence type="ECO:0000256" key="1">
    <source>
        <dbReference type="SAM" id="MobiDB-lite"/>
    </source>
</evidence>
<dbReference type="AlphaFoldDB" id="A0A7U2ESB9"/>
<evidence type="ECO:0000313" key="3">
    <source>
        <dbReference type="Proteomes" id="UP000663193"/>
    </source>
</evidence>
<organism evidence="2 3">
    <name type="scientific">Phaeosphaeria nodorum (strain SN15 / ATCC MYA-4574 / FGSC 10173)</name>
    <name type="common">Glume blotch fungus</name>
    <name type="synonym">Parastagonospora nodorum</name>
    <dbReference type="NCBI Taxonomy" id="321614"/>
    <lineage>
        <taxon>Eukaryota</taxon>
        <taxon>Fungi</taxon>
        <taxon>Dikarya</taxon>
        <taxon>Ascomycota</taxon>
        <taxon>Pezizomycotina</taxon>
        <taxon>Dothideomycetes</taxon>
        <taxon>Pleosporomycetidae</taxon>
        <taxon>Pleosporales</taxon>
        <taxon>Pleosporineae</taxon>
        <taxon>Phaeosphaeriaceae</taxon>
        <taxon>Parastagonospora</taxon>
    </lineage>
</organism>
<keyword evidence="3" id="KW-1185">Reference proteome</keyword>
<name>A0A7U2ESB9_PHANO</name>
<reference evidence="3" key="1">
    <citation type="journal article" date="2021" name="BMC Genomics">
        <title>Chromosome-level genome assembly and manually-curated proteome of model necrotroph Parastagonospora nodorum Sn15 reveals a genome-wide trove of candidate effector homologs, and redundancy of virulence-related functions within an accessory chromosome.</title>
        <authorList>
            <person name="Bertazzoni S."/>
            <person name="Jones D.A.B."/>
            <person name="Phan H.T."/>
            <person name="Tan K.-C."/>
            <person name="Hane J.K."/>
        </authorList>
    </citation>
    <scope>NUCLEOTIDE SEQUENCE [LARGE SCALE GENOMIC DNA]</scope>
    <source>
        <strain evidence="3">SN15 / ATCC MYA-4574 / FGSC 10173)</strain>
    </source>
</reference>
<feature type="compositionally biased region" description="Polar residues" evidence="1">
    <location>
        <begin position="24"/>
        <end position="38"/>
    </location>
</feature>